<evidence type="ECO:0000313" key="1">
    <source>
        <dbReference type="EMBL" id="MDR6221292.1"/>
    </source>
</evidence>
<comment type="caution">
    <text evidence="1">The sequence shown here is derived from an EMBL/GenBank/DDBJ whole genome shotgun (WGS) entry which is preliminary data.</text>
</comment>
<reference evidence="1" key="1">
    <citation type="submission" date="2023-07" db="EMBL/GenBank/DDBJ databases">
        <title>Sorghum-associated microbial communities from plants grown in Nebraska, USA.</title>
        <authorList>
            <person name="Schachtman D."/>
        </authorList>
    </citation>
    <scope>NUCLEOTIDE SEQUENCE</scope>
    <source>
        <strain evidence="1">BE330</strain>
    </source>
</reference>
<organism evidence="1 2">
    <name type="scientific">Deinococcus soli</name>
    <name type="common">ex Cha et al. 2016</name>
    <dbReference type="NCBI Taxonomy" id="1309411"/>
    <lineage>
        <taxon>Bacteria</taxon>
        <taxon>Thermotogati</taxon>
        <taxon>Deinococcota</taxon>
        <taxon>Deinococci</taxon>
        <taxon>Deinococcales</taxon>
        <taxon>Deinococcaceae</taxon>
        <taxon>Deinococcus</taxon>
    </lineage>
</organism>
<dbReference type="EMBL" id="JAVDQK010000028">
    <property type="protein sequence ID" value="MDR6221292.1"/>
    <property type="molecule type" value="Genomic_DNA"/>
</dbReference>
<protein>
    <submittedName>
        <fullName evidence="1">Uncharacterized protein</fullName>
    </submittedName>
</protein>
<dbReference type="AlphaFoldDB" id="A0AAE3XH24"/>
<name>A0AAE3XH24_9DEIO</name>
<dbReference type="RefSeq" id="WP_309859040.1">
    <property type="nucleotide sequence ID" value="NZ_JAVDQJ010000026.1"/>
</dbReference>
<proteinExistence type="predicted"/>
<accession>A0AAE3XH24</accession>
<gene>
    <name evidence="1" type="ORF">J2Y00_004924</name>
</gene>
<sequence>MNFNIAHVNIQGQNCLICEANAQDGTDRSRSAVLARLVAAARAKNLRVDKSALAYTEYGRLKFYGTPDLVKFLANNGLPNWTHTLTL</sequence>
<dbReference type="Proteomes" id="UP001185331">
    <property type="component" value="Unassembled WGS sequence"/>
</dbReference>
<evidence type="ECO:0000313" key="2">
    <source>
        <dbReference type="Proteomes" id="UP001185331"/>
    </source>
</evidence>